<feature type="active site" evidence="5">
    <location>
        <position position="152"/>
    </location>
</feature>
<dbReference type="SUPFAM" id="SSF74650">
    <property type="entry name" value="Galactose mutarotase-like"/>
    <property type="match status" value="1"/>
</dbReference>
<keyword evidence="3 4" id="KW-0413">Isomerase</keyword>
<dbReference type="AlphaFoldDB" id="A0AA37Q2B3"/>
<evidence type="ECO:0000313" key="7">
    <source>
        <dbReference type="Proteomes" id="UP001161325"/>
    </source>
</evidence>
<dbReference type="GO" id="GO:0030246">
    <property type="term" value="F:carbohydrate binding"/>
    <property type="evidence" value="ECO:0007669"/>
    <property type="project" value="UniProtKB-UniRule"/>
</dbReference>
<comment type="similarity">
    <text evidence="2 4">Belongs to the glucose-6-phosphate 1-epimerase family.</text>
</comment>
<evidence type="ECO:0000256" key="5">
    <source>
        <dbReference type="PIRSR" id="PIRSR016020-1"/>
    </source>
</evidence>
<dbReference type="PANTHER" id="PTHR11122:SF13">
    <property type="entry name" value="GLUCOSE-6-PHOSPHATE 1-EPIMERASE"/>
    <property type="match status" value="1"/>
</dbReference>
<dbReference type="PANTHER" id="PTHR11122">
    <property type="entry name" value="APOSPORY-ASSOCIATED PROTEIN C-RELATED"/>
    <property type="match status" value="1"/>
</dbReference>
<dbReference type="GO" id="GO:0005975">
    <property type="term" value="P:carbohydrate metabolic process"/>
    <property type="evidence" value="ECO:0007669"/>
    <property type="project" value="InterPro"/>
</dbReference>
<dbReference type="InterPro" id="IPR025532">
    <property type="entry name" value="G6P_1-epimerase"/>
</dbReference>
<feature type="active site" evidence="5">
    <location>
        <position position="255"/>
    </location>
</feature>
<dbReference type="InterPro" id="IPR014718">
    <property type="entry name" value="GH-type_carb-bd"/>
</dbReference>
<sequence length="280" mass="29633">MNGERGGLRTVTLTASDGARAEVATHGAHVLSWQAAGDARERLFLSERTELRAGVAIRGGIPVIFPQFATSGPLPRHGFARTLPWTLVDAGATDGGRTRATLRLGHTEVTQAIWPHRFVAELTVTIGGATLEVALAVTNADAAPLSFTAALHTYLRVADVARAALHGLRGLRYRDSTAGGAERVDRDDALTVPGEVDRIYLDVPTALELRDAGAPALTVDMDGFRDVVVWNPGAERAAALSDLELGGWSRFLCVEAAVVAEPVVLAPGAHWRGAQTLTAR</sequence>
<comment type="caution">
    <text evidence="6">The sequence shown here is derived from an EMBL/GenBank/DDBJ whole genome shotgun (WGS) entry which is preliminary data.</text>
</comment>
<accession>A0AA37Q2B3</accession>
<dbReference type="EC" id="5.1.3.15" evidence="4"/>
<evidence type="ECO:0000256" key="1">
    <source>
        <dbReference type="ARBA" id="ARBA00001096"/>
    </source>
</evidence>
<dbReference type="PIRSF" id="PIRSF016020">
    <property type="entry name" value="PHexose_mutarotase"/>
    <property type="match status" value="1"/>
</dbReference>
<reference evidence="6" key="1">
    <citation type="submission" date="2022-08" db="EMBL/GenBank/DDBJ databases">
        <title>Draft genome sequencing of Roseisolibacter agri AW1220.</title>
        <authorList>
            <person name="Tobiishi Y."/>
            <person name="Tonouchi A."/>
        </authorList>
    </citation>
    <scope>NUCLEOTIDE SEQUENCE</scope>
    <source>
        <strain evidence="6">AW1220</strain>
    </source>
</reference>
<evidence type="ECO:0000256" key="4">
    <source>
        <dbReference type="PIRNR" id="PIRNR016020"/>
    </source>
</evidence>
<dbReference type="InterPro" id="IPR008183">
    <property type="entry name" value="Aldose_1/G6P_1-epimerase"/>
</dbReference>
<dbReference type="EMBL" id="BRXS01000003">
    <property type="protein sequence ID" value="GLC25295.1"/>
    <property type="molecule type" value="Genomic_DNA"/>
</dbReference>
<proteinExistence type="inferred from homology"/>
<protein>
    <recommendedName>
        <fullName evidence="4">Putative glucose-6-phosphate 1-epimerase</fullName>
        <ecNumber evidence="4">5.1.3.15</ecNumber>
    </recommendedName>
</protein>
<evidence type="ECO:0000256" key="2">
    <source>
        <dbReference type="ARBA" id="ARBA00005866"/>
    </source>
</evidence>
<organism evidence="6 7">
    <name type="scientific">Roseisolibacter agri</name>
    <dbReference type="NCBI Taxonomy" id="2014610"/>
    <lineage>
        <taxon>Bacteria</taxon>
        <taxon>Pseudomonadati</taxon>
        <taxon>Gemmatimonadota</taxon>
        <taxon>Gemmatimonadia</taxon>
        <taxon>Gemmatimonadales</taxon>
        <taxon>Gemmatimonadaceae</taxon>
        <taxon>Roseisolibacter</taxon>
    </lineage>
</organism>
<dbReference type="Pfam" id="PF01263">
    <property type="entry name" value="Aldose_epim"/>
    <property type="match status" value="1"/>
</dbReference>
<dbReference type="GO" id="GO:0005737">
    <property type="term" value="C:cytoplasm"/>
    <property type="evidence" value="ECO:0007669"/>
    <property type="project" value="TreeGrafter"/>
</dbReference>
<dbReference type="Proteomes" id="UP001161325">
    <property type="component" value="Unassembled WGS sequence"/>
</dbReference>
<keyword evidence="7" id="KW-1185">Reference proteome</keyword>
<dbReference type="Gene3D" id="2.70.98.10">
    <property type="match status" value="1"/>
</dbReference>
<evidence type="ECO:0000256" key="3">
    <source>
        <dbReference type="ARBA" id="ARBA00023235"/>
    </source>
</evidence>
<gene>
    <name evidence="6" type="ORF">rosag_18080</name>
</gene>
<evidence type="ECO:0000313" key="6">
    <source>
        <dbReference type="EMBL" id="GLC25295.1"/>
    </source>
</evidence>
<dbReference type="CDD" id="cd09020">
    <property type="entry name" value="D-hex-6-P-epi_like"/>
    <property type="match status" value="1"/>
</dbReference>
<dbReference type="GO" id="GO:0047938">
    <property type="term" value="F:glucose-6-phosphate 1-epimerase activity"/>
    <property type="evidence" value="ECO:0007669"/>
    <property type="project" value="UniProtKB-UniRule"/>
</dbReference>
<name>A0AA37Q2B3_9BACT</name>
<dbReference type="RefSeq" id="WP_284349747.1">
    <property type="nucleotide sequence ID" value="NZ_BRXS01000003.1"/>
</dbReference>
<comment type="catalytic activity">
    <reaction evidence="1">
        <text>alpha-D-glucose 6-phosphate = beta-D-glucose 6-phosphate</text>
        <dbReference type="Rhea" id="RHEA:16249"/>
        <dbReference type="ChEBI" id="CHEBI:58225"/>
        <dbReference type="ChEBI" id="CHEBI:58247"/>
        <dbReference type="EC" id="5.1.3.15"/>
    </reaction>
</comment>
<dbReference type="InterPro" id="IPR011013">
    <property type="entry name" value="Gal_mutarotase_sf_dom"/>
</dbReference>